<accession>F3FZW4</accession>
<feature type="non-terminal residue" evidence="1">
    <location>
        <position position="39"/>
    </location>
</feature>
<dbReference type="AlphaFoldDB" id="F3FZW4"/>
<evidence type="ECO:0000313" key="1">
    <source>
        <dbReference type="EMBL" id="EGH35756.1"/>
    </source>
</evidence>
<evidence type="ECO:0000313" key="2">
    <source>
        <dbReference type="Proteomes" id="UP000004471"/>
    </source>
</evidence>
<gene>
    <name evidence="1" type="ORF">PSYJA_44666</name>
</gene>
<sequence length="39" mass="4104">ASHVEAALGPLINKRQLQHVHQVVSDSLQAGARLDTGGE</sequence>
<dbReference type="HOGENOM" id="CLU_3321848_0_0_6"/>
<feature type="non-terminal residue" evidence="1">
    <location>
        <position position="1"/>
    </location>
</feature>
<comment type="caution">
    <text evidence="1">The sequence shown here is derived from an EMBL/GenBank/DDBJ whole genome shotgun (WGS) entry which is preliminary data.</text>
</comment>
<protein>
    <submittedName>
        <fullName evidence="1">Aldehyde dehydrogenase</fullName>
    </submittedName>
</protein>
<dbReference type="EMBL" id="AEAH01004007">
    <property type="protein sequence ID" value="EGH35756.1"/>
    <property type="molecule type" value="Genomic_DNA"/>
</dbReference>
<proteinExistence type="predicted"/>
<organism evidence="1 2">
    <name type="scientific">Pseudomonas syringae pv. japonica str. M301072</name>
    <dbReference type="NCBI Taxonomy" id="629262"/>
    <lineage>
        <taxon>Bacteria</taxon>
        <taxon>Pseudomonadati</taxon>
        <taxon>Pseudomonadota</taxon>
        <taxon>Gammaproteobacteria</taxon>
        <taxon>Pseudomonadales</taxon>
        <taxon>Pseudomonadaceae</taxon>
        <taxon>Pseudomonas</taxon>
        <taxon>Pseudomonas syringae</taxon>
    </lineage>
</organism>
<dbReference type="Proteomes" id="UP000004471">
    <property type="component" value="Unassembled WGS sequence"/>
</dbReference>
<reference evidence="1 2" key="1">
    <citation type="journal article" date="2011" name="PLoS Pathog.">
        <title>Dynamic evolution of pathogenicity revealed by sequencing and comparative genomics of 19 Pseudomonas syringae isolates.</title>
        <authorList>
            <person name="Baltrus D.A."/>
            <person name="Nishimura M.T."/>
            <person name="Romanchuk A."/>
            <person name="Chang J.H."/>
            <person name="Mukhtar M.S."/>
            <person name="Cherkis K."/>
            <person name="Roach J."/>
            <person name="Grant S.R."/>
            <person name="Jones C.D."/>
            <person name="Dangl J.L."/>
        </authorList>
    </citation>
    <scope>NUCLEOTIDE SEQUENCE [LARGE SCALE GENOMIC DNA]</scope>
    <source>
        <strain evidence="2">M301072PT</strain>
    </source>
</reference>
<name>F3FZW4_PSESX</name>